<dbReference type="Proteomes" id="UP000790787">
    <property type="component" value="Chromosome 7"/>
</dbReference>
<dbReference type="RefSeq" id="XP_016460642.1">
    <property type="nucleotide sequence ID" value="XM_016605156.2"/>
</dbReference>
<protein>
    <submittedName>
        <fullName evidence="3">F-box/kelch-repeat protein At3g06240-like</fullName>
    </submittedName>
</protein>
<dbReference type="SUPFAM" id="SSF81383">
    <property type="entry name" value="F-box domain"/>
    <property type="match status" value="1"/>
</dbReference>
<dbReference type="STRING" id="4097.A0A1S3Z8W3"/>
<dbReference type="SMART" id="SM00256">
    <property type="entry name" value="FBOX"/>
    <property type="match status" value="1"/>
</dbReference>
<dbReference type="InterPro" id="IPR006527">
    <property type="entry name" value="F-box-assoc_dom_typ1"/>
</dbReference>
<dbReference type="PANTHER" id="PTHR31672:SF13">
    <property type="entry name" value="F-BOX PROTEIN CPR30-LIKE"/>
    <property type="match status" value="1"/>
</dbReference>
<reference evidence="3" key="2">
    <citation type="submission" date="2025-08" db="UniProtKB">
        <authorList>
            <consortium name="RefSeq"/>
        </authorList>
    </citation>
    <scope>IDENTIFICATION</scope>
    <source>
        <tissue evidence="3">Leaf</tissue>
    </source>
</reference>
<name>A0A1S3Z8W3_TOBAC</name>
<dbReference type="InterPro" id="IPR050796">
    <property type="entry name" value="SCF_F-box_component"/>
</dbReference>
<dbReference type="Pfam" id="PF00646">
    <property type="entry name" value="F-box"/>
    <property type="match status" value="1"/>
</dbReference>
<evidence type="ECO:0000259" key="1">
    <source>
        <dbReference type="SMART" id="SM00256"/>
    </source>
</evidence>
<gene>
    <name evidence="3" type="primary">LOC107784090</name>
</gene>
<dbReference type="Gene3D" id="1.20.1280.50">
    <property type="match status" value="1"/>
</dbReference>
<dbReference type="KEGG" id="nta:107784090"/>
<dbReference type="InterPro" id="IPR036047">
    <property type="entry name" value="F-box-like_dom_sf"/>
</dbReference>
<dbReference type="Pfam" id="PF07734">
    <property type="entry name" value="FBA_1"/>
    <property type="match status" value="1"/>
</dbReference>
<feature type="domain" description="F-box" evidence="1">
    <location>
        <begin position="9"/>
        <end position="49"/>
    </location>
</feature>
<reference evidence="2" key="1">
    <citation type="journal article" date="2014" name="Nat. Commun.">
        <title>The tobacco genome sequence and its comparison with those of tomato and potato.</title>
        <authorList>
            <person name="Sierro N."/>
            <person name="Battey J.N."/>
            <person name="Ouadi S."/>
            <person name="Bakaher N."/>
            <person name="Bovet L."/>
            <person name="Willig A."/>
            <person name="Goepfert S."/>
            <person name="Peitsch M.C."/>
            <person name="Ivanov N.V."/>
        </authorList>
    </citation>
    <scope>NUCLEOTIDE SEQUENCE [LARGE SCALE GENOMIC DNA]</scope>
</reference>
<dbReference type="CDD" id="cd22157">
    <property type="entry name" value="F-box_AtFBW1-like"/>
    <property type="match status" value="1"/>
</dbReference>
<accession>A0A1S3Z8W3</accession>
<evidence type="ECO:0000313" key="3">
    <source>
        <dbReference type="RefSeq" id="XP_016460642.1"/>
    </source>
</evidence>
<dbReference type="GeneID" id="107784090"/>
<dbReference type="AlphaFoldDB" id="A0A1S3Z8W3"/>
<proteinExistence type="predicted"/>
<dbReference type="PANTHER" id="PTHR31672">
    <property type="entry name" value="BNACNNG10540D PROTEIN"/>
    <property type="match status" value="1"/>
</dbReference>
<dbReference type="InterPro" id="IPR017451">
    <property type="entry name" value="F-box-assoc_interact_dom"/>
</dbReference>
<organism evidence="2 3">
    <name type="scientific">Nicotiana tabacum</name>
    <name type="common">Common tobacco</name>
    <dbReference type="NCBI Taxonomy" id="4097"/>
    <lineage>
        <taxon>Eukaryota</taxon>
        <taxon>Viridiplantae</taxon>
        <taxon>Streptophyta</taxon>
        <taxon>Embryophyta</taxon>
        <taxon>Tracheophyta</taxon>
        <taxon>Spermatophyta</taxon>
        <taxon>Magnoliopsida</taxon>
        <taxon>eudicotyledons</taxon>
        <taxon>Gunneridae</taxon>
        <taxon>Pentapetalae</taxon>
        <taxon>asterids</taxon>
        <taxon>lamiids</taxon>
        <taxon>Solanales</taxon>
        <taxon>Solanaceae</taxon>
        <taxon>Nicotianoideae</taxon>
        <taxon>Nicotianeae</taxon>
        <taxon>Nicotiana</taxon>
    </lineage>
</organism>
<keyword evidence="2" id="KW-1185">Reference proteome</keyword>
<evidence type="ECO:0000313" key="2">
    <source>
        <dbReference type="Proteomes" id="UP000790787"/>
    </source>
</evidence>
<dbReference type="OrthoDB" id="591557at2759"/>
<dbReference type="OMA" id="TLHAHKQ"/>
<dbReference type="RefSeq" id="XP_016460642.1">
    <property type="nucleotide sequence ID" value="XM_016605156.1"/>
</dbReference>
<sequence length="369" mass="41978">MAMSKAEYLAQEIIIDILSRLPAKSIGQFRCVSKQWLNFLSDPQFIKFHHIIHSHKEESKLIFVSSSGALHTITFNQNPQNGTTNAISRKLNFPQLSHSWEKVVGSCNGLVLVENTENIKYLINPTTLEYHRIPNFHLALTVPGSFSMCGLGYDFASNDYKVVTLSRYKRDLDNIFVDVYSVRMDLWRRHGKLPVDHGVPIGGSGVLVNGALHWLARKSPDYSSVIVAFDLNDETFLELPVPNALDDNNFVLCDLVAFRGCLCMLLNDTEENKIEFWMMKRYGVEESWTKFRIAGLDLVHGLVPFCSISDDDVVLNVDRENLIVYNMKEDQWRDMKVGGITAKFERTRSFMESLVSPMLGKVIEGYDIA</sequence>
<dbReference type="NCBIfam" id="TIGR01640">
    <property type="entry name" value="F_box_assoc_1"/>
    <property type="match status" value="1"/>
</dbReference>
<dbReference type="PaxDb" id="4097-A0A1S3Z8W3"/>
<dbReference type="InterPro" id="IPR001810">
    <property type="entry name" value="F-box_dom"/>
</dbReference>